<evidence type="ECO:0000313" key="3">
    <source>
        <dbReference type="EMBL" id="GIX93227.1"/>
    </source>
</evidence>
<feature type="compositionally biased region" description="Basic residues" evidence="1">
    <location>
        <begin position="87"/>
        <end position="96"/>
    </location>
</feature>
<gene>
    <name evidence="2" type="ORF">CDAR_193181</name>
    <name evidence="3" type="ORF">CDAR_423721</name>
</gene>
<evidence type="ECO:0000313" key="2">
    <source>
        <dbReference type="EMBL" id="GIX83624.1"/>
    </source>
</evidence>
<feature type="compositionally biased region" description="Basic and acidic residues" evidence="1">
    <location>
        <begin position="138"/>
        <end position="147"/>
    </location>
</feature>
<evidence type="ECO:0000313" key="4">
    <source>
        <dbReference type="Proteomes" id="UP001054837"/>
    </source>
</evidence>
<reference evidence="2 4" key="1">
    <citation type="submission" date="2021-06" db="EMBL/GenBank/DDBJ databases">
        <title>Caerostris darwini draft genome.</title>
        <authorList>
            <person name="Kono N."/>
            <person name="Arakawa K."/>
        </authorList>
    </citation>
    <scope>NUCLEOTIDE SEQUENCE [LARGE SCALE GENOMIC DNA]</scope>
</reference>
<name>A0AAV4NJG9_9ARAC</name>
<dbReference type="AlphaFoldDB" id="A0AAV4NJG9"/>
<feature type="compositionally biased region" description="Polar residues" evidence="1">
    <location>
        <begin position="46"/>
        <end position="57"/>
    </location>
</feature>
<feature type="region of interest" description="Disordered" evidence="1">
    <location>
        <begin position="84"/>
        <end position="106"/>
    </location>
</feature>
<organism evidence="2 4">
    <name type="scientific">Caerostris darwini</name>
    <dbReference type="NCBI Taxonomy" id="1538125"/>
    <lineage>
        <taxon>Eukaryota</taxon>
        <taxon>Metazoa</taxon>
        <taxon>Ecdysozoa</taxon>
        <taxon>Arthropoda</taxon>
        <taxon>Chelicerata</taxon>
        <taxon>Arachnida</taxon>
        <taxon>Araneae</taxon>
        <taxon>Araneomorphae</taxon>
        <taxon>Entelegynae</taxon>
        <taxon>Araneoidea</taxon>
        <taxon>Araneidae</taxon>
        <taxon>Caerostris</taxon>
    </lineage>
</organism>
<comment type="caution">
    <text evidence="2">The sequence shown here is derived from an EMBL/GenBank/DDBJ whole genome shotgun (WGS) entry which is preliminary data.</text>
</comment>
<sequence>MNEFSMDNECRITEENHLFDSVMEEVENRIPSEKTHTQLMAKNKRNNVLNSDTSIRNPKNRVEMPKKKASKSLNFKRNAPNKVIPTKSRRKALKAKTGKDLSPIKKKKAININKKYGLLTQPKKAATKNKLSKKILKKSQERKNSKK</sequence>
<dbReference type="Proteomes" id="UP001054837">
    <property type="component" value="Unassembled WGS sequence"/>
</dbReference>
<feature type="region of interest" description="Disordered" evidence="1">
    <location>
        <begin position="46"/>
        <end position="72"/>
    </location>
</feature>
<evidence type="ECO:0000256" key="1">
    <source>
        <dbReference type="SAM" id="MobiDB-lite"/>
    </source>
</evidence>
<dbReference type="EMBL" id="BPLQ01002478">
    <property type="protein sequence ID" value="GIX93227.1"/>
    <property type="molecule type" value="Genomic_DNA"/>
</dbReference>
<feature type="region of interest" description="Disordered" evidence="1">
    <location>
        <begin position="121"/>
        <end position="147"/>
    </location>
</feature>
<accession>A0AAV4NJG9</accession>
<proteinExistence type="predicted"/>
<feature type="compositionally biased region" description="Basic residues" evidence="1">
    <location>
        <begin position="125"/>
        <end position="137"/>
    </location>
</feature>
<keyword evidence="4" id="KW-1185">Reference proteome</keyword>
<dbReference type="EMBL" id="BPLQ01001650">
    <property type="protein sequence ID" value="GIX83624.1"/>
    <property type="molecule type" value="Genomic_DNA"/>
</dbReference>
<protein>
    <submittedName>
        <fullName evidence="2">Uncharacterized protein</fullName>
    </submittedName>
</protein>